<evidence type="ECO:0000313" key="3">
    <source>
        <dbReference type="Proteomes" id="UP000653305"/>
    </source>
</evidence>
<dbReference type="Proteomes" id="UP000653305">
    <property type="component" value="Unassembled WGS sequence"/>
</dbReference>
<evidence type="ECO:0000313" key="1">
    <source>
        <dbReference type="EMBL" id="GFP89431.1"/>
    </source>
</evidence>
<reference evidence="1" key="1">
    <citation type="submission" date="2020-07" db="EMBL/GenBank/DDBJ databases">
        <title>Ethylene signaling mediates host invasion by parasitic plants.</title>
        <authorList>
            <person name="Yoshida S."/>
        </authorList>
    </citation>
    <scope>NUCLEOTIDE SEQUENCE</scope>
    <source>
        <strain evidence="1">Okayama</strain>
    </source>
</reference>
<proteinExistence type="predicted"/>
<protein>
    <submittedName>
        <fullName evidence="1">Growth-regulating factor 2</fullName>
    </submittedName>
</protein>
<name>A0A830C556_9LAMI</name>
<gene>
    <name evidence="1" type="ORF">PHJA_001086700</name>
    <name evidence="2" type="ORF">PHJA_002986600</name>
</gene>
<organism evidence="1 3">
    <name type="scientific">Phtheirospermum japonicum</name>
    <dbReference type="NCBI Taxonomy" id="374723"/>
    <lineage>
        <taxon>Eukaryota</taxon>
        <taxon>Viridiplantae</taxon>
        <taxon>Streptophyta</taxon>
        <taxon>Embryophyta</taxon>
        <taxon>Tracheophyta</taxon>
        <taxon>Spermatophyta</taxon>
        <taxon>Magnoliopsida</taxon>
        <taxon>eudicotyledons</taxon>
        <taxon>Gunneridae</taxon>
        <taxon>Pentapetalae</taxon>
        <taxon>asterids</taxon>
        <taxon>lamiids</taxon>
        <taxon>Lamiales</taxon>
        <taxon>Orobanchaceae</taxon>
        <taxon>Orobanchaceae incertae sedis</taxon>
        <taxon>Phtheirospermum</taxon>
    </lineage>
</organism>
<comment type="caution">
    <text evidence="1">The sequence shown here is derived from an EMBL/GenBank/DDBJ whole genome shotgun (WGS) entry which is preliminary data.</text>
</comment>
<evidence type="ECO:0000313" key="2">
    <source>
        <dbReference type="EMBL" id="GFQ08426.1"/>
    </source>
</evidence>
<dbReference type="EMBL" id="BMAC01000190">
    <property type="protein sequence ID" value="GFP89431.1"/>
    <property type="molecule type" value="Genomic_DNA"/>
</dbReference>
<dbReference type="AlphaFoldDB" id="A0A830C556"/>
<dbReference type="EMBL" id="BMAC01005776">
    <property type="protein sequence ID" value="GFQ08426.1"/>
    <property type="molecule type" value="Genomic_DNA"/>
</dbReference>
<accession>A0A830C556</accession>
<keyword evidence="3" id="KW-1185">Reference proteome</keyword>
<sequence>MELVWWSQGDVKGQMVRNGGVQGTWRPTRSTVSVTYTEAFPVQKSLWKSIIIVVTIKTIMAMKITKNHAFNKLPNSSPQSEYHFLELVALFFC</sequence>